<name>A0A0F9EWH0_9ZZZZ</name>
<sequence length="246" mass="28694">MSLRLLYVELSNQKMIRFYKNKILGHIFSIRLYKDQPILTLKIVLSIFGYQLIYFRYILTPLIVIFLPVMVVSVQLNNRYGYLPLKGDDHFIIEAKLDETTTTDIGKNLERIQWDTSRGILIETPPLRMVSEASIIWRAKVIPSQTGQQFFQISIDGTAETVEKKIITKMKKQRFSLEKRKWDLSGLFINNGEDFISETSPFKSITVSYERASYPFLVWHTDPVILYFILTLVLGLVFKPMIRVSI</sequence>
<feature type="transmembrane region" description="Helical" evidence="1">
    <location>
        <begin position="54"/>
        <end position="76"/>
    </location>
</feature>
<proteinExistence type="predicted"/>
<gene>
    <name evidence="2" type="ORF">LCGC14_2025340</name>
</gene>
<evidence type="ECO:0000313" key="2">
    <source>
        <dbReference type="EMBL" id="KKL78389.1"/>
    </source>
</evidence>
<dbReference type="EMBL" id="LAZR01023473">
    <property type="protein sequence ID" value="KKL78389.1"/>
    <property type="molecule type" value="Genomic_DNA"/>
</dbReference>
<protein>
    <submittedName>
        <fullName evidence="2">Uncharacterized protein</fullName>
    </submittedName>
</protein>
<evidence type="ECO:0000256" key="1">
    <source>
        <dbReference type="SAM" id="Phobius"/>
    </source>
</evidence>
<keyword evidence="1" id="KW-1133">Transmembrane helix</keyword>
<accession>A0A0F9EWH0</accession>
<feature type="transmembrane region" description="Helical" evidence="1">
    <location>
        <begin position="224"/>
        <end position="242"/>
    </location>
</feature>
<keyword evidence="1" id="KW-0472">Membrane</keyword>
<comment type="caution">
    <text evidence="2">The sequence shown here is derived from an EMBL/GenBank/DDBJ whole genome shotgun (WGS) entry which is preliminary data.</text>
</comment>
<reference evidence="2" key="1">
    <citation type="journal article" date="2015" name="Nature">
        <title>Complex archaea that bridge the gap between prokaryotes and eukaryotes.</title>
        <authorList>
            <person name="Spang A."/>
            <person name="Saw J.H."/>
            <person name="Jorgensen S.L."/>
            <person name="Zaremba-Niedzwiedzka K."/>
            <person name="Martijn J."/>
            <person name="Lind A.E."/>
            <person name="van Eijk R."/>
            <person name="Schleper C."/>
            <person name="Guy L."/>
            <person name="Ettema T.J."/>
        </authorList>
    </citation>
    <scope>NUCLEOTIDE SEQUENCE</scope>
</reference>
<dbReference type="AlphaFoldDB" id="A0A0F9EWH0"/>
<organism evidence="2">
    <name type="scientific">marine sediment metagenome</name>
    <dbReference type="NCBI Taxonomy" id="412755"/>
    <lineage>
        <taxon>unclassified sequences</taxon>
        <taxon>metagenomes</taxon>
        <taxon>ecological metagenomes</taxon>
    </lineage>
</organism>
<keyword evidence="1" id="KW-0812">Transmembrane</keyword>